<dbReference type="Gene3D" id="3.30.450.20">
    <property type="entry name" value="PAS domain"/>
    <property type="match status" value="1"/>
</dbReference>
<dbReference type="SUPFAM" id="SSF52172">
    <property type="entry name" value="CheY-like"/>
    <property type="match status" value="2"/>
</dbReference>
<dbReference type="CDD" id="cd17546">
    <property type="entry name" value="REC_hyHK_CKI1_RcsC-like"/>
    <property type="match status" value="2"/>
</dbReference>
<sequence>MSLANKLAQERRSRLAAERLLEQKQAELHEANRKLGHHARKLSDEIVVTRAKVQTVQDENQRVKSDLTVANEKVEIAERRLWHSIEAIQDGFAFFDDNSRMVAANPAYMAVFEGLEDIRPGVSYVEILQFLTEEGIVDIGDQRPAAWRETMLDRWQSPEPEQAIIRLWTGAYIKLIDRRGHGGDVVSLALNISDTVRYEEQLKEARRKAEAANRAKSSFLANMSHEIRTPMNGVVGMAELLQDTRLTDEQLLYANTIKNSGEALLVIINDVLDYSKIEAEKLVLHPEPFDLERCIHELIMLMHPKARDQGLDVVLDYDLFLATEFIGDPGRLRQVLTNLMGNAIKFTKVGQVVVRVTGVPDAESGNVTVHVAVEDTGIGIPADKIDHVFGEFNQVDDERNRMFEGTGLGLAISQKLIRLMGGEIWADSVEGVGSTFGFQITMPVAGCDAPAKPALSGMLQRVMVVDGTEISRMIVQKQLALLGVETVCCANAVEALEQLDGRIDLVLSDHMMPDMDGLALTMAIRESGNDVPIIIQSANTGQIESDAARNELCAVLHKPVARQELFATLAGLEDVLRRDVRTAAAPVVDIGAAGLSPESTPRQRTPQPSAQRSMRVLAAEDNRTNRLVFGKMVKALDITLEFAANGHEAVDLYQSFAPDIVFMDISMPGMDGKEATQAIRKLEKISGGHVPIIAMTAHALNGDDESILAAGLDHYMTKPLRKALIHDHIRNACPDGVRAPLAEIDSA</sequence>
<evidence type="ECO:0000259" key="8">
    <source>
        <dbReference type="PROSITE" id="PS50109"/>
    </source>
</evidence>
<feature type="modified residue" description="4-aspartylphosphate" evidence="5">
    <location>
        <position position="664"/>
    </location>
</feature>
<dbReference type="InterPro" id="IPR003594">
    <property type="entry name" value="HATPase_dom"/>
</dbReference>
<evidence type="ECO:0000256" key="7">
    <source>
        <dbReference type="SAM" id="MobiDB-lite"/>
    </source>
</evidence>
<dbReference type="Pfam" id="PF12860">
    <property type="entry name" value="PAS_7"/>
    <property type="match status" value="1"/>
</dbReference>
<feature type="domain" description="Response regulatory" evidence="9">
    <location>
        <begin position="615"/>
        <end position="733"/>
    </location>
</feature>
<dbReference type="PROSITE" id="PS50109">
    <property type="entry name" value="HIS_KIN"/>
    <property type="match status" value="1"/>
</dbReference>
<dbReference type="CDD" id="cd00082">
    <property type="entry name" value="HisKA"/>
    <property type="match status" value="1"/>
</dbReference>
<dbReference type="SMART" id="SM00448">
    <property type="entry name" value="REC"/>
    <property type="match status" value="2"/>
</dbReference>
<dbReference type="PANTHER" id="PTHR45339:SF1">
    <property type="entry name" value="HYBRID SIGNAL TRANSDUCTION HISTIDINE KINASE J"/>
    <property type="match status" value="1"/>
</dbReference>
<feature type="modified residue" description="4-aspartylphosphate" evidence="5">
    <location>
        <position position="509"/>
    </location>
</feature>
<dbReference type="InterPro" id="IPR005467">
    <property type="entry name" value="His_kinase_dom"/>
</dbReference>
<feature type="domain" description="Response regulatory" evidence="9">
    <location>
        <begin position="461"/>
        <end position="573"/>
    </location>
</feature>
<dbReference type="Gene3D" id="3.30.565.10">
    <property type="entry name" value="Histidine kinase-like ATPase, C-terminal domain"/>
    <property type="match status" value="1"/>
</dbReference>
<dbReference type="PRINTS" id="PR00344">
    <property type="entry name" value="BCTRLSENSOR"/>
</dbReference>
<dbReference type="PROSITE" id="PS50110">
    <property type="entry name" value="RESPONSE_REGULATORY"/>
    <property type="match status" value="2"/>
</dbReference>
<dbReference type="CDD" id="cd16922">
    <property type="entry name" value="HATPase_EvgS-ArcB-TorS-like"/>
    <property type="match status" value="1"/>
</dbReference>
<dbReference type="SMART" id="SM00388">
    <property type="entry name" value="HisKA"/>
    <property type="match status" value="1"/>
</dbReference>
<dbReference type="InterPro" id="IPR036890">
    <property type="entry name" value="HATPase_C_sf"/>
</dbReference>
<proteinExistence type="predicted"/>
<dbReference type="InterPro" id="IPR004358">
    <property type="entry name" value="Sig_transdc_His_kin-like_C"/>
</dbReference>
<dbReference type="Gene3D" id="1.10.287.130">
    <property type="match status" value="1"/>
</dbReference>
<dbReference type="Proteomes" id="UP001064087">
    <property type="component" value="Chromosome"/>
</dbReference>
<feature type="domain" description="Histidine kinase" evidence="8">
    <location>
        <begin position="222"/>
        <end position="444"/>
    </location>
</feature>
<evidence type="ECO:0000256" key="4">
    <source>
        <dbReference type="ARBA" id="ARBA00023012"/>
    </source>
</evidence>
<dbReference type="InterPro" id="IPR011006">
    <property type="entry name" value="CheY-like_superfamily"/>
</dbReference>
<keyword evidence="4" id="KW-0902">Two-component regulatory system</keyword>
<dbReference type="Pfam" id="PF02518">
    <property type="entry name" value="HATPase_c"/>
    <property type="match status" value="1"/>
</dbReference>
<evidence type="ECO:0000313" key="11">
    <source>
        <dbReference type="Proteomes" id="UP001064087"/>
    </source>
</evidence>
<dbReference type="SUPFAM" id="SSF55874">
    <property type="entry name" value="ATPase domain of HSP90 chaperone/DNA topoisomerase II/histidine kinase"/>
    <property type="match status" value="1"/>
</dbReference>
<reference evidence="10" key="1">
    <citation type="submission" date="2022-10" db="EMBL/GenBank/DDBJ databases">
        <title>Roseovarius pelagicus sp. nov., isolated from Arctic seawater.</title>
        <authorList>
            <person name="Hong Y.W."/>
            <person name="Hwang C.Y."/>
        </authorList>
    </citation>
    <scope>NUCLEOTIDE SEQUENCE</scope>
    <source>
        <strain evidence="10">HL-MP18</strain>
    </source>
</reference>
<dbReference type="EC" id="2.7.13.3" evidence="2"/>
<evidence type="ECO:0000256" key="1">
    <source>
        <dbReference type="ARBA" id="ARBA00000085"/>
    </source>
</evidence>
<evidence type="ECO:0000256" key="6">
    <source>
        <dbReference type="SAM" id="Coils"/>
    </source>
</evidence>
<keyword evidence="11" id="KW-1185">Reference proteome</keyword>
<gene>
    <name evidence="10" type="ORF">N7U68_12705</name>
</gene>
<keyword evidence="6" id="KW-0175">Coiled coil</keyword>
<organism evidence="10 11">
    <name type="scientific">Roseovarius pelagicus</name>
    <dbReference type="NCBI Taxonomy" id="2980108"/>
    <lineage>
        <taxon>Bacteria</taxon>
        <taxon>Pseudomonadati</taxon>
        <taxon>Pseudomonadota</taxon>
        <taxon>Alphaproteobacteria</taxon>
        <taxon>Rhodobacterales</taxon>
        <taxon>Roseobacteraceae</taxon>
        <taxon>Roseovarius</taxon>
    </lineage>
</organism>
<protein>
    <recommendedName>
        <fullName evidence="2">histidine kinase</fullName>
        <ecNumber evidence="2">2.7.13.3</ecNumber>
    </recommendedName>
</protein>
<dbReference type="SMART" id="SM00387">
    <property type="entry name" value="HATPase_c"/>
    <property type="match status" value="1"/>
</dbReference>
<dbReference type="InterPro" id="IPR036097">
    <property type="entry name" value="HisK_dim/P_sf"/>
</dbReference>
<keyword evidence="3 5" id="KW-0597">Phosphoprotein</keyword>
<dbReference type="RefSeq" id="WP_263047039.1">
    <property type="nucleotide sequence ID" value="NZ_CP106738.1"/>
</dbReference>
<dbReference type="Gene3D" id="3.40.50.2300">
    <property type="match status" value="2"/>
</dbReference>
<dbReference type="InterPro" id="IPR003661">
    <property type="entry name" value="HisK_dim/P_dom"/>
</dbReference>
<accession>A0ABY6D754</accession>
<dbReference type="InterPro" id="IPR001789">
    <property type="entry name" value="Sig_transdc_resp-reg_receiver"/>
</dbReference>
<evidence type="ECO:0000256" key="3">
    <source>
        <dbReference type="ARBA" id="ARBA00022553"/>
    </source>
</evidence>
<dbReference type="Pfam" id="PF00072">
    <property type="entry name" value="Response_reg"/>
    <property type="match status" value="2"/>
</dbReference>
<feature type="coiled-coil region" evidence="6">
    <location>
        <begin position="195"/>
        <end position="222"/>
    </location>
</feature>
<evidence type="ECO:0000313" key="10">
    <source>
        <dbReference type="EMBL" id="UXX81977.1"/>
    </source>
</evidence>
<feature type="compositionally biased region" description="Polar residues" evidence="7">
    <location>
        <begin position="597"/>
        <end position="612"/>
    </location>
</feature>
<feature type="coiled-coil region" evidence="6">
    <location>
        <begin position="7"/>
        <end position="80"/>
    </location>
</feature>
<evidence type="ECO:0000256" key="2">
    <source>
        <dbReference type="ARBA" id="ARBA00012438"/>
    </source>
</evidence>
<evidence type="ECO:0000256" key="5">
    <source>
        <dbReference type="PROSITE-ProRule" id="PRU00169"/>
    </source>
</evidence>
<dbReference type="EMBL" id="CP106738">
    <property type="protein sequence ID" value="UXX81977.1"/>
    <property type="molecule type" value="Genomic_DNA"/>
</dbReference>
<evidence type="ECO:0000259" key="9">
    <source>
        <dbReference type="PROSITE" id="PS50110"/>
    </source>
</evidence>
<dbReference type="PANTHER" id="PTHR45339">
    <property type="entry name" value="HYBRID SIGNAL TRANSDUCTION HISTIDINE KINASE J"/>
    <property type="match status" value="1"/>
</dbReference>
<name>A0ABY6D754_9RHOB</name>
<feature type="region of interest" description="Disordered" evidence="7">
    <location>
        <begin position="592"/>
        <end position="612"/>
    </location>
</feature>
<dbReference type="Pfam" id="PF00512">
    <property type="entry name" value="HisKA"/>
    <property type="match status" value="1"/>
</dbReference>
<dbReference type="SUPFAM" id="SSF47384">
    <property type="entry name" value="Homodimeric domain of signal transducing histidine kinase"/>
    <property type="match status" value="1"/>
</dbReference>
<comment type="catalytic activity">
    <reaction evidence="1">
        <text>ATP + protein L-histidine = ADP + protein N-phospho-L-histidine.</text>
        <dbReference type="EC" id="2.7.13.3"/>
    </reaction>
</comment>